<keyword evidence="3" id="KW-1185">Reference proteome</keyword>
<comment type="caution">
    <text evidence="2">The sequence shown here is derived from an EMBL/GenBank/DDBJ whole genome shotgun (WGS) entry which is preliminary data.</text>
</comment>
<dbReference type="Proteomes" id="UP000295258">
    <property type="component" value="Unassembled WGS sequence"/>
</dbReference>
<dbReference type="InterPro" id="IPR000415">
    <property type="entry name" value="Nitroreductase-like"/>
</dbReference>
<reference evidence="2 3" key="1">
    <citation type="submission" date="2019-03" db="EMBL/GenBank/DDBJ databases">
        <title>Draft genome sequences of novel Actinobacteria.</title>
        <authorList>
            <person name="Sahin N."/>
            <person name="Ay H."/>
            <person name="Saygin H."/>
        </authorList>
    </citation>
    <scope>NUCLEOTIDE SEQUENCE [LARGE SCALE GENOMIC DNA]</scope>
    <source>
        <strain evidence="2 3">KC310</strain>
    </source>
</reference>
<dbReference type="PANTHER" id="PTHR43745">
    <property type="entry name" value="NITROREDUCTASE MJ1384-RELATED"/>
    <property type="match status" value="1"/>
</dbReference>
<dbReference type="InterPro" id="IPR052544">
    <property type="entry name" value="Bacteriocin_Proc_Enz"/>
</dbReference>
<organism evidence="2 3">
    <name type="scientific">Nonomuraea deserti</name>
    <dbReference type="NCBI Taxonomy" id="1848322"/>
    <lineage>
        <taxon>Bacteria</taxon>
        <taxon>Bacillati</taxon>
        <taxon>Actinomycetota</taxon>
        <taxon>Actinomycetes</taxon>
        <taxon>Streptosporangiales</taxon>
        <taxon>Streptosporangiaceae</taxon>
        <taxon>Nonomuraea</taxon>
    </lineage>
</organism>
<evidence type="ECO:0000313" key="2">
    <source>
        <dbReference type="EMBL" id="TDD08783.1"/>
    </source>
</evidence>
<sequence length="387" mass="43836">MPGWSGRRTSTDQLREVWRSRHMDDRPLRISSCGALLRHADQLVWHDTLAHRRFALDEDADIVLRCFVTWQPLSHIRTRARDEDHAQFLITIAERLRVANILIAWESERHRVEDANEAAWHRWGRLAALFHTETRNLRDQRFITSELDQHRLRQRLEHEPPPPVCREVPAPRRVVLAAADTASWSRSDFLDVLSHRRSSRRFSGEPVPFEAVSALLRWCGGITELDERTQTAFKTSASGGGRHPTEIYLHAHRVSGLQPGIYHLNTRRDELELVGPPQSADSLVRLLGDQDWVSDSGCVVFFTCVLARSTWKYSTARTYRMLNLDVGHLSQTVYLLATALGLGVTFTAAIQDEALEDLLGIDAAHELVMGCSVIGALTRTTTSGHTG</sequence>
<dbReference type="InterPro" id="IPR029479">
    <property type="entry name" value="Nitroreductase"/>
</dbReference>
<evidence type="ECO:0000259" key="1">
    <source>
        <dbReference type="Pfam" id="PF00881"/>
    </source>
</evidence>
<protein>
    <submittedName>
        <fullName evidence="2">SagB/ThcOx family dehydrogenase</fullName>
    </submittedName>
</protein>
<dbReference type="EMBL" id="SMKO01000019">
    <property type="protein sequence ID" value="TDD08783.1"/>
    <property type="molecule type" value="Genomic_DNA"/>
</dbReference>
<dbReference type="InterPro" id="IPR020051">
    <property type="entry name" value="SagB-type_dehydrogenase"/>
</dbReference>
<name>A0A4R4VZ55_9ACTN</name>
<proteinExistence type="predicted"/>
<accession>A0A4R4VZ55</accession>
<dbReference type="Gene3D" id="3.40.109.10">
    <property type="entry name" value="NADH Oxidase"/>
    <property type="match status" value="1"/>
</dbReference>
<dbReference type="GO" id="GO:0016491">
    <property type="term" value="F:oxidoreductase activity"/>
    <property type="evidence" value="ECO:0007669"/>
    <property type="project" value="InterPro"/>
</dbReference>
<evidence type="ECO:0000313" key="3">
    <source>
        <dbReference type="Proteomes" id="UP000295258"/>
    </source>
</evidence>
<dbReference type="Pfam" id="PF00881">
    <property type="entry name" value="Nitroreductase"/>
    <property type="match status" value="1"/>
</dbReference>
<dbReference type="CDD" id="cd02142">
    <property type="entry name" value="McbC_SagB-like_oxidoreductase"/>
    <property type="match status" value="1"/>
</dbReference>
<dbReference type="NCBIfam" id="TIGR03605">
    <property type="entry name" value="antibiot_sagB"/>
    <property type="match status" value="1"/>
</dbReference>
<dbReference type="AlphaFoldDB" id="A0A4R4VZ55"/>
<feature type="domain" description="Nitroreductase" evidence="1">
    <location>
        <begin position="194"/>
        <end position="373"/>
    </location>
</feature>
<dbReference type="PANTHER" id="PTHR43745:SF2">
    <property type="entry name" value="NITROREDUCTASE MJ1384-RELATED"/>
    <property type="match status" value="1"/>
</dbReference>
<gene>
    <name evidence="2" type="ORF">E1292_10710</name>
</gene>
<dbReference type="SUPFAM" id="SSF55469">
    <property type="entry name" value="FMN-dependent nitroreductase-like"/>
    <property type="match status" value="1"/>
</dbReference>